<dbReference type="KEGG" id="ocm:CBP12_07745"/>
<evidence type="ECO:0000313" key="4">
    <source>
        <dbReference type="Proteomes" id="UP000243793"/>
    </source>
</evidence>
<dbReference type="RefSeq" id="WP_086963918.1">
    <property type="nucleotide sequence ID" value="NZ_CP021376.1"/>
</dbReference>
<dbReference type="OrthoDB" id="148351at2"/>
<dbReference type="Pfam" id="PF00892">
    <property type="entry name" value="EamA"/>
    <property type="match status" value="2"/>
</dbReference>
<dbReference type="InterPro" id="IPR000620">
    <property type="entry name" value="EamA_dom"/>
</dbReference>
<name>A0A1Y0CXM8_9GAMM</name>
<feature type="transmembrane region" description="Helical" evidence="1">
    <location>
        <begin position="85"/>
        <end position="102"/>
    </location>
</feature>
<evidence type="ECO:0000256" key="1">
    <source>
        <dbReference type="SAM" id="Phobius"/>
    </source>
</evidence>
<keyword evidence="1" id="KW-1133">Transmembrane helix</keyword>
<evidence type="ECO:0000313" key="3">
    <source>
        <dbReference type="EMBL" id="ART80049.1"/>
    </source>
</evidence>
<feature type="transmembrane region" description="Helical" evidence="1">
    <location>
        <begin position="154"/>
        <end position="173"/>
    </location>
</feature>
<feature type="transmembrane region" description="Helical" evidence="1">
    <location>
        <begin position="242"/>
        <end position="261"/>
    </location>
</feature>
<dbReference type="InterPro" id="IPR037185">
    <property type="entry name" value="EmrE-like"/>
</dbReference>
<protein>
    <submittedName>
        <fullName evidence="3">EamA family transporter</fullName>
    </submittedName>
</protein>
<dbReference type="AlphaFoldDB" id="A0A1Y0CXM8"/>
<feature type="transmembrane region" description="Helical" evidence="1">
    <location>
        <begin position="108"/>
        <end position="124"/>
    </location>
</feature>
<dbReference type="PANTHER" id="PTHR22911:SF103">
    <property type="entry name" value="BLR2811 PROTEIN"/>
    <property type="match status" value="1"/>
</dbReference>
<evidence type="ECO:0000259" key="2">
    <source>
        <dbReference type="Pfam" id="PF00892"/>
    </source>
</evidence>
<organism evidence="3 4">
    <name type="scientific">Oceanisphaera avium</name>
    <dbReference type="NCBI Taxonomy" id="1903694"/>
    <lineage>
        <taxon>Bacteria</taxon>
        <taxon>Pseudomonadati</taxon>
        <taxon>Pseudomonadota</taxon>
        <taxon>Gammaproteobacteria</taxon>
        <taxon>Aeromonadales</taxon>
        <taxon>Aeromonadaceae</taxon>
        <taxon>Oceanisphaera</taxon>
    </lineage>
</organism>
<feature type="transmembrane region" description="Helical" evidence="1">
    <location>
        <begin position="45"/>
        <end position="64"/>
    </location>
</feature>
<feature type="domain" description="EamA" evidence="2">
    <location>
        <begin position="15"/>
        <end position="147"/>
    </location>
</feature>
<reference evidence="4" key="1">
    <citation type="submission" date="2017-05" db="EMBL/GenBank/DDBJ databases">
        <authorList>
            <person name="Sung H."/>
        </authorList>
    </citation>
    <scope>NUCLEOTIDE SEQUENCE [LARGE SCALE GENOMIC DNA]</scope>
    <source>
        <strain evidence="4">AMac2203</strain>
    </source>
</reference>
<feature type="transmembrane region" description="Helical" evidence="1">
    <location>
        <begin position="212"/>
        <end position="235"/>
    </location>
</feature>
<accession>A0A1Y0CXM8</accession>
<proteinExistence type="predicted"/>
<dbReference type="EMBL" id="CP021376">
    <property type="protein sequence ID" value="ART80049.1"/>
    <property type="molecule type" value="Genomic_DNA"/>
</dbReference>
<feature type="transmembrane region" description="Helical" evidence="1">
    <location>
        <begin position="185"/>
        <end position="206"/>
    </location>
</feature>
<keyword evidence="1" id="KW-0812">Transmembrane</keyword>
<dbReference type="SUPFAM" id="SSF103481">
    <property type="entry name" value="Multidrug resistance efflux transporter EmrE"/>
    <property type="match status" value="2"/>
</dbReference>
<feature type="transmembrane region" description="Helical" evidence="1">
    <location>
        <begin position="12"/>
        <end position="33"/>
    </location>
</feature>
<dbReference type="Proteomes" id="UP000243793">
    <property type="component" value="Chromosome"/>
</dbReference>
<keyword evidence="1" id="KW-0472">Membrane</keyword>
<keyword evidence="4" id="KW-1185">Reference proteome</keyword>
<dbReference type="PANTHER" id="PTHR22911">
    <property type="entry name" value="ACYL-MALONYL CONDENSING ENZYME-RELATED"/>
    <property type="match status" value="1"/>
</dbReference>
<gene>
    <name evidence="3" type="ORF">CBP12_07745</name>
</gene>
<feature type="transmembrane region" description="Helical" evidence="1">
    <location>
        <begin position="131"/>
        <end position="148"/>
    </location>
</feature>
<sequence length="287" mass="31431">MQQRIAHLAGDRQILAILLLILGNLTISFGDVIVKLLGQTQVTPYQYIALRFLLTSLLLLPFWWRLAPSNKGWGQWKIHLIRGHLLLFGSICVFISLMYLPLATANAVFYAAPLMTLPLAALLSKEKIRPLAYGISLLGFVGILIVLNPGQWHWAGGLALFTAFSMAASNVLVRRLPQGRSVLATLFLTQALAIPVGFALALPGWQPMNGEIWLLLIGICLMGIIYQSICILAYAMADASKIAASEYSGLIFVTIMGMALFNEYPALHVYLGAAVVIMAIGLQRKLK</sequence>
<feature type="transmembrane region" description="Helical" evidence="1">
    <location>
        <begin position="267"/>
        <end position="283"/>
    </location>
</feature>
<feature type="domain" description="EamA" evidence="2">
    <location>
        <begin position="158"/>
        <end position="281"/>
    </location>
</feature>
<dbReference type="GO" id="GO:0016020">
    <property type="term" value="C:membrane"/>
    <property type="evidence" value="ECO:0007669"/>
    <property type="project" value="InterPro"/>
</dbReference>